<dbReference type="Gene3D" id="2.130.10.10">
    <property type="entry name" value="YVTN repeat-like/Quinoprotein amine dehydrogenase"/>
    <property type="match status" value="2"/>
</dbReference>
<evidence type="ECO:0000256" key="2">
    <source>
        <dbReference type="ARBA" id="ARBA00022737"/>
    </source>
</evidence>
<dbReference type="KEGG" id="pco:PHACADRAFT_248936"/>
<name>K5WHN7_PHACS</name>
<dbReference type="InParanoid" id="K5WHN7"/>
<dbReference type="InterPro" id="IPR001680">
    <property type="entry name" value="WD40_rpt"/>
</dbReference>
<dbReference type="InterPro" id="IPR019775">
    <property type="entry name" value="WD40_repeat_CS"/>
</dbReference>
<dbReference type="PROSITE" id="PS50294">
    <property type="entry name" value="WD_REPEATS_REGION"/>
    <property type="match status" value="2"/>
</dbReference>
<evidence type="ECO:0000313" key="5">
    <source>
        <dbReference type="Proteomes" id="UP000008370"/>
    </source>
</evidence>
<sequence>MARQFERRHITSVDLGEWPRITQAGAGSLDGATARLSSHAETRMGQDKWPYLVFSNPSGEDSAEHAFAISKDGRLLASTWDSDVIMIWRLSDGFNVQRIATDPAATILALAFSPDGKQISGALDAVVVVWDVKSSDPLLRLEGHSEPVNAIAYAPDGSRIVTGAEDGLMKIWNASSGEPSLNYHHDSPVQNIQFSPDGSRLAAQTSSSVVVYNPGSPVIQLAVLWSAKDCLCAFSPKGDRLFVNDGNRVGHIYDAHSFEKLVKIDKYHDHISSAAFTPDGRRLATASHDAFAIVQNASTGTQSSMTSMETGINAITFSPDGNLLAAADREGKIRVWMGRSMKFVAEFRGPNATDTSVIQFLPDNRRLLTADETGAICLWDVGNVLRIR</sequence>
<dbReference type="Pfam" id="PF00400">
    <property type="entry name" value="WD40"/>
    <property type="match status" value="4"/>
</dbReference>
<dbReference type="STRING" id="650164.K5WHN7"/>
<gene>
    <name evidence="4" type="ORF">PHACADRAFT_248936</name>
</gene>
<keyword evidence="5" id="KW-1185">Reference proteome</keyword>
<organism evidence="4 5">
    <name type="scientific">Phanerochaete carnosa (strain HHB-10118-sp)</name>
    <name type="common">White-rot fungus</name>
    <name type="synonym">Peniophora carnosa</name>
    <dbReference type="NCBI Taxonomy" id="650164"/>
    <lineage>
        <taxon>Eukaryota</taxon>
        <taxon>Fungi</taxon>
        <taxon>Dikarya</taxon>
        <taxon>Basidiomycota</taxon>
        <taxon>Agaricomycotina</taxon>
        <taxon>Agaricomycetes</taxon>
        <taxon>Polyporales</taxon>
        <taxon>Phanerochaetaceae</taxon>
        <taxon>Phanerochaete</taxon>
    </lineage>
</organism>
<dbReference type="PROSITE" id="PS50082">
    <property type="entry name" value="WD_REPEATS_2"/>
    <property type="match status" value="3"/>
</dbReference>
<dbReference type="InterPro" id="IPR015943">
    <property type="entry name" value="WD40/YVTN_repeat-like_dom_sf"/>
</dbReference>
<feature type="repeat" description="WD" evidence="3">
    <location>
        <begin position="141"/>
        <end position="182"/>
    </location>
</feature>
<proteinExistence type="predicted"/>
<dbReference type="PANTHER" id="PTHR19879:SF9">
    <property type="entry name" value="TRANSCRIPTION INITIATION FACTOR TFIID SUBUNIT 5"/>
    <property type="match status" value="1"/>
</dbReference>
<dbReference type="Proteomes" id="UP000008370">
    <property type="component" value="Unassembled WGS sequence"/>
</dbReference>
<reference evidence="4 5" key="1">
    <citation type="journal article" date="2012" name="BMC Genomics">
        <title>Comparative genomics of the white-rot fungi, Phanerochaete carnosa and P. chrysosporium, to elucidate the genetic basis of the distinct wood types they colonize.</title>
        <authorList>
            <person name="Suzuki H."/>
            <person name="MacDonald J."/>
            <person name="Syed K."/>
            <person name="Salamov A."/>
            <person name="Hori C."/>
            <person name="Aerts A."/>
            <person name="Henrissat B."/>
            <person name="Wiebenga A."/>
            <person name="vanKuyk P.A."/>
            <person name="Barry K."/>
            <person name="Lindquist E."/>
            <person name="LaButti K."/>
            <person name="Lapidus A."/>
            <person name="Lucas S."/>
            <person name="Coutinho P."/>
            <person name="Gong Y."/>
            <person name="Samejima M."/>
            <person name="Mahadevan R."/>
            <person name="Abou-Zaid M."/>
            <person name="de Vries R.P."/>
            <person name="Igarashi K."/>
            <person name="Yadav J.S."/>
            <person name="Grigoriev I.V."/>
            <person name="Master E.R."/>
        </authorList>
    </citation>
    <scope>NUCLEOTIDE SEQUENCE [LARGE SCALE GENOMIC DNA]</scope>
    <source>
        <strain evidence="4 5">HHB-10118-sp</strain>
    </source>
</reference>
<dbReference type="CDD" id="cd00200">
    <property type="entry name" value="WD40"/>
    <property type="match status" value="1"/>
</dbReference>
<dbReference type="OrthoDB" id="3203311at2759"/>
<accession>K5WHN7</accession>
<dbReference type="SUPFAM" id="SSF50998">
    <property type="entry name" value="Quinoprotein alcohol dehydrogenase-like"/>
    <property type="match status" value="1"/>
</dbReference>
<dbReference type="HOGENOM" id="CLU_000288_57_36_1"/>
<evidence type="ECO:0000313" key="4">
    <source>
        <dbReference type="EMBL" id="EKM58840.1"/>
    </source>
</evidence>
<dbReference type="EMBL" id="JH930469">
    <property type="protein sequence ID" value="EKM58840.1"/>
    <property type="molecule type" value="Genomic_DNA"/>
</dbReference>
<dbReference type="PROSITE" id="PS00678">
    <property type="entry name" value="WD_REPEATS_1"/>
    <property type="match status" value="1"/>
</dbReference>
<dbReference type="SMART" id="SM00320">
    <property type="entry name" value="WD40"/>
    <property type="match status" value="8"/>
</dbReference>
<keyword evidence="1 3" id="KW-0853">WD repeat</keyword>
<feature type="repeat" description="WD" evidence="3">
    <location>
        <begin position="305"/>
        <end position="336"/>
    </location>
</feature>
<dbReference type="InterPro" id="IPR011047">
    <property type="entry name" value="Quinoprotein_ADH-like_sf"/>
</dbReference>
<evidence type="ECO:0000256" key="3">
    <source>
        <dbReference type="PROSITE-ProRule" id="PRU00221"/>
    </source>
</evidence>
<dbReference type="RefSeq" id="XP_007391432.1">
    <property type="nucleotide sequence ID" value="XM_007391370.1"/>
</dbReference>
<dbReference type="AlphaFoldDB" id="K5WHN7"/>
<dbReference type="GeneID" id="18914497"/>
<evidence type="ECO:0000256" key="1">
    <source>
        <dbReference type="ARBA" id="ARBA00022574"/>
    </source>
</evidence>
<dbReference type="PANTHER" id="PTHR19879">
    <property type="entry name" value="TRANSCRIPTION INITIATION FACTOR TFIID"/>
    <property type="match status" value="1"/>
</dbReference>
<keyword evidence="2" id="KW-0677">Repeat</keyword>
<feature type="repeat" description="WD" evidence="3">
    <location>
        <begin position="100"/>
        <end position="140"/>
    </location>
</feature>
<protein>
    <submittedName>
        <fullName evidence="4">Uncharacterized protein</fullName>
    </submittedName>
</protein>